<dbReference type="PROSITE" id="PS50216">
    <property type="entry name" value="DHHC"/>
    <property type="match status" value="1"/>
</dbReference>
<dbReference type="Proteomes" id="UP001283341">
    <property type="component" value="Unassembled WGS sequence"/>
</dbReference>
<dbReference type="PANTHER" id="PTHR12246">
    <property type="entry name" value="PALMITOYLTRANSFERASE ZDHHC16"/>
    <property type="match status" value="1"/>
</dbReference>
<keyword evidence="9 11" id="KW-0012">Acyltransferase</keyword>
<evidence type="ECO:0000256" key="10">
    <source>
        <dbReference type="ARBA" id="ARBA00048048"/>
    </source>
</evidence>
<dbReference type="EC" id="2.3.1.225" evidence="11"/>
<comment type="subcellular location">
    <subcellularLocation>
        <location evidence="11">Endoplasmic reticulum membrane</location>
        <topology evidence="11">Multi-pass membrane protein</topology>
    </subcellularLocation>
    <subcellularLocation>
        <location evidence="1">Membrane</location>
        <topology evidence="1">Multi-pass membrane protein</topology>
    </subcellularLocation>
</comment>
<evidence type="ECO:0000256" key="5">
    <source>
        <dbReference type="ARBA" id="ARBA00022989"/>
    </source>
</evidence>
<reference evidence="15" key="2">
    <citation type="submission" date="2023-06" db="EMBL/GenBank/DDBJ databases">
        <authorList>
            <consortium name="Lawrence Berkeley National Laboratory"/>
            <person name="Haridas S."/>
            <person name="Hensen N."/>
            <person name="Bonometti L."/>
            <person name="Westerberg I."/>
            <person name="Brannstrom I.O."/>
            <person name="Guillou S."/>
            <person name="Cros-Aarteil S."/>
            <person name="Calhoun S."/>
            <person name="Kuo A."/>
            <person name="Mondo S."/>
            <person name="Pangilinan J."/>
            <person name="Riley R."/>
            <person name="Labutti K."/>
            <person name="Andreopoulos B."/>
            <person name="Lipzen A."/>
            <person name="Chen C."/>
            <person name="Yanf M."/>
            <person name="Daum C."/>
            <person name="Ng V."/>
            <person name="Clum A."/>
            <person name="Steindorff A."/>
            <person name="Ohm R."/>
            <person name="Martin F."/>
            <person name="Silar P."/>
            <person name="Natvig D."/>
            <person name="Lalanne C."/>
            <person name="Gautier V."/>
            <person name="Ament-Velasquez S.L."/>
            <person name="Kruys A."/>
            <person name="Hutchinson M.I."/>
            <person name="Powell A.J."/>
            <person name="Barry K."/>
            <person name="Miller A.N."/>
            <person name="Grigoriev I.V."/>
            <person name="Debuchy R."/>
            <person name="Gladieux P."/>
            <person name="Thoren M.H."/>
            <person name="Johannesson H."/>
        </authorList>
    </citation>
    <scope>NUCLEOTIDE SEQUENCE</scope>
    <source>
        <strain evidence="15">CBS 118394</strain>
    </source>
</reference>
<keyword evidence="8 11" id="KW-0449">Lipoprotein</keyword>
<keyword evidence="2 11" id="KW-0808">Transferase</keyword>
<evidence type="ECO:0000256" key="9">
    <source>
        <dbReference type="ARBA" id="ARBA00023315"/>
    </source>
</evidence>
<reference evidence="15" key="1">
    <citation type="journal article" date="2023" name="Mol. Phylogenet. Evol.">
        <title>Genome-scale phylogeny and comparative genomics of the fungal order Sordariales.</title>
        <authorList>
            <person name="Hensen N."/>
            <person name="Bonometti L."/>
            <person name="Westerberg I."/>
            <person name="Brannstrom I.O."/>
            <person name="Guillou S."/>
            <person name="Cros-Aarteil S."/>
            <person name="Calhoun S."/>
            <person name="Haridas S."/>
            <person name="Kuo A."/>
            <person name="Mondo S."/>
            <person name="Pangilinan J."/>
            <person name="Riley R."/>
            <person name="LaButti K."/>
            <person name="Andreopoulos B."/>
            <person name="Lipzen A."/>
            <person name="Chen C."/>
            <person name="Yan M."/>
            <person name="Daum C."/>
            <person name="Ng V."/>
            <person name="Clum A."/>
            <person name="Steindorff A."/>
            <person name="Ohm R.A."/>
            <person name="Martin F."/>
            <person name="Silar P."/>
            <person name="Natvig D.O."/>
            <person name="Lalanne C."/>
            <person name="Gautier V."/>
            <person name="Ament-Velasquez S.L."/>
            <person name="Kruys A."/>
            <person name="Hutchinson M.I."/>
            <person name="Powell A.J."/>
            <person name="Barry K."/>
            <person name="Miller A.N."/>
            <person name="Grigoriev I.V."/>
            <person name="Debuchy R."/>
            <person name="Gladieux P."/>
            <person name="Hiltunen Thoren M."/>
            <person name="Johannesson H."/>
        </authorList>
    </citation>
    <scope>NUCLEOTIDE SEQUENCE</scope>
    <source>
        <strain evidence="15">CBS 118394</strain>
    </source>
</reference>
<evidence type="ECO:0000313" key="15">
    <source>
        <dbReference type="EMBL" id="KAK3329498.1"/>
    </source>
</evidence>
<evidence type="ECO:0000256" key="2">
    <source>
        <dbReference type="ARBA" id="ARBA00022679"/>
    </source>
</evidence>
<evidence type="ECO:0000256" key="6">
    <source>
        <dbReference type="ARBA" id="ARBA00023136"/>
    </source>
</evidence>
<evidence type="ECO:0000256" key="12">
    <source>
        <dbReference type="RuleBase" id="RU079119"/>
    </source>
</evidence>
<proteinExistence type="inferred from homology"/>
<evidence type="ECO:0000256" key="3">
    <source>
        <dbReference type="ARBA" id="ARBA00022692"/>
    </source>
</evidence>
<comment type="similarity">
    <text evidence="11">Belongs to the DHHC palmitoyltransferase family. PFA4 subfamily.</text>
</comment>
<gene>
    <name evidence="11" type="primary">PFA4</name>
    <name evidence="15" type="ORF">B0H66DRAFT_597078</name>
</gene>
<evidence type="ECO:0000259" key="14">
    <source>
        <dbReference type="Pfam" id="PF01529"/>
    </source>
</evidence>
<feature type="transmembrane region" description="Helical" evidence="11 12">
    <location>
        <begin position="53"/>
        <end position="69"/>
    </location>
</feature>
<dbReference type="GO" id="GO:0005789">
    <property type="term" value="C:endoplasmic reticulum membrane"/>
    <property type="evidence" value="ECO:0007669"/>
    <property type="project" value="UniProtKB-SubCell"/>
</dbReference>
<keyword evidence="16" id="KW-1185">Reference proteome</keyword>
<name>A0AAE0IQT4_9PEZI</name>
<comment type="catalytic activity">
    <reaction evidence="10 11 12">
        <text>L-cysteinyl-[protein] + hexadecanoyl-CoA = S-hexadecanoyl-L-cysteinyl-[protein] + CoA</text>
        <dbReference type="Rhea" id="RHEA:36683"/>
        <dbReference type="Rhea" id="RHEA-COMP:10131"/>
        <dbReference type="Rhea" id="RHEA-COMP:11032"/>
        <dbReference type="ChEBI" id="CHEBI:29950"/>
        <dbReference type="ChEBI" id="CHEBI:57287"/>
        <dbReference type="ChEBI" id="CHEBI:57379"/>
        <dbReference type="ChEBI" id="CHEBI:74151"/>
        <dbReference type="EC" id="2.3.1.225"/>
    </reaction>
</comment>
<keyword evidence="4 11" id="KW-0256">Endoplasmic reticulum</keyword>
<keyword evidence="3 11" id="KW-0812">Transmembrane</keyword>
<accession>A0AAE0IQT4</accession>
<comment type="function">
    <text evidence="11">Mediates the reversible addition of palmitate to target proteins, thereby regulating their membrane association and biological function.</text>
</comment>
<dbReference type="GO" id="GO:0019706">
    <property type="term" value="F:protein-cysteine S-palmitoyltransferase activity"/>
    <property type="evidence" value="ECO:0007669"/>
    <property type="project" value="UniProtKB-UniRule"/>
</dbReference>
<organism evidence="15 16">
    <name type="scientific">Apodospora peruviana</name>
    <dbReference type="NCBI Taxonomy" id="516989"/>
    <lineage>
        <taxon>Eukaryota</taxon>
        <taxon>Fungi</taxon>
        <taxon>Dikarya</taxon>
        <taxon>Ascomycota</taxon>
        <taxon>Pezizomycotina</taxon>
        <taxon>Sordariomycetes</taxon>
        <taxon>Sordariomycetidae</taxon>
        <taxon>Sordariales</taxon>
        <taxon>Lasiosphaeriaceae</taxon>
        <taxon>Apodospora</taxon>
    </lineage>
</organism>
<dbReference type="AlphaFoldDB" id="A0AAE0IQT4"/>
<feature type="compositionally biased region" description="Acidic residues" evidence="13">
    <location>
        <begin position="416"/>
        <end position="425"/>
    </location>
</feature>
<feature type="region of interest" description="Disordered" evidence="13">
    <location>
        <begin position="383"/>
        <end position="442"/>
    </location>
</feature>
<feature type="domain" description="Palmitoyltransferase DHHC" evidence="14">
    <location>
        <begin position="96"/>
        <end position="222"/>
    </location>
</feature>
<evidence type="ECO:0000313" key="16">
    <source>
        <dbReference type="Proteomes" id="UP001283341"/>
    </source>
</evidence>
<keyword evidence="5 11" id="KW-1133">Transmembrane helix</keyword>
<evidence type="ECO:0000256" key="7">
    <source>
        <dbReference type="ARBA" id="ARBA00023139"/>
    </source>
</evidence>
<dbReference type="InterPro" id="IPR001594">
    <property type="entry name" value="Palmitoyltrfase_DHHC"/>
</dbReference>
<comment type="caution">
    <text evidence="15">The sequence shown here is derived from an EMBL/GenBank/DDBJ whole genome shotgun (WGS) entry which is preliminary data.</text>
</comment>
<evidence type="ECO:0000256" key="11">
    <source>
        <dbReference type="HAMAP-Rule" id="MF_03199"/>
    </source>
</evidence>
<evidence type="ECO:0000256" key="4">
    <source>
        <dbReference type="ARBA" id="ARBA00022824"/>
    </source>
</evidence>
<feature type="transmembrane region" description="Helical" evidence="11 12">
    <location>
        <begin position="180"/>
        <end position="205"/>
    </location>
</feature>
<feature type="transmembrane region" description="Helical" evidence="11 12">
    <location>
        <begin position="140"/>
        <end position="160"/>
    </location>
</feature>
<comment type="domain">
    <text evidence="11 12">The DHHC domain is required for palmitoyltransferase activity.</text>
</comment>
<dbReference type="EMBL" id="JAUEDM010000001">
    <property type="protein sequence ID" value="KAK3329498.1"/>
    <property type="molecule type" value="Genomic_DNA"/>
</dbReference>
<evidence type="ECO:0000256" key="1">
    <source>
        <dbReference type="ARBA" id="ARBA00004141"/>
    </source>
</evidence>
<dbReference type="HAMAP" id="MF_03199">
    <property type="entry name" value="DHHC_PAT_PFA4"/>
    <property type="match status" value="1"/>
</dbReference>
<dbReference type="Pfam" id="PF01529">
    <property type="entry name" value="DHHC"/>
    <property type="match status" value="1"/>
</dbReference>
<sequence length="453" mass="50802">MSRIKTGPSLSTPGLKVLIIPAVCLLIGFLGYFSQWLFYTAPDLAPGPLTTRQATVFNTLLVCLWWTYYKAVTVDPGRYPFPSSTSTSSPPATVTRWCKKCCAPKPLRAHHCRHCGRCIPKMDHHCPWTANCVSMQTFPYFFRFLLYTNLSLWTLAYFLYRRLAGVWGDRHLPAYLGPSLAHLITLTIISLVCLGTMFALGILLFTTTKGWALNSTMIEDWEVERHEAMLTRHKDDTDFWGLDGGGGRLQLDAIEYPYDLGIFKNMSQAMGTSNPLLWILPLAGGPVISSTVGKGTGWEWEENGFNSRTGMWPPPDPEKLRRGNAGWPGAAATLAADSSVDQCGNYESPEEMKAAFTRRQEADFRRRQVQDQSHIMAELEEFDGPAGDDDAEIEDGEWEGGPVWTNSEGDRLWDYGVDEDVEEDLPNQSLGGEVSDDEDIPIAELIRRRRKKS</sequence>
<protein>
    <recommendedName>
        <fullName evidence="11">Palmitoyltransferase PFA4</fullName>
        <ecNumber evidence="11">2.3.1.225</ecNumber>
    </recommendedName>
    <alternativeName>
        <fullName evidence="11">Protein S-acyltransferase</fullName>
        <shortName evidence="11">PAT</shortName>
    </alternativeName>
    <alternativeName>
        <fullName evidence="11">Protein fatty acyltransferase 4</fullName>
    </alternativeName>
</protein>
<dbReference type="InterPro" id="IPR033682">
    <property type="entry name" value="PFA4"/>
</dbReference>
<evidence type="ECO:0000256" key="13">
    <source>
        <dbReference type="SAM" id="MobiDB-lite"/>
    </source>
</evidence>
<feature type="active site" description="S-palmitoyl cysteine intermediate" evidence="11">
    <location>
        <position position="126"/>
    </location>
</feature>
<feature type="transmembrane region" description="Helical" evidence="11 12">
    <location>
        <begin position="12"/>
        <end position="33"/>
    </location>
</feature>
<evidence type="ECO:0000256" key="8">
    <source>
        <dbReference type="ARBA" id="ARBA00023288"/>
    </source>
</evidence>
<keyword evidence="6 11" id="KW-0472">Membrane</keyword>
<keyword evidence="7 11" id="KW-0564">Palmitate</keyword>
<feature type="compositionally biased region" description="Acidic residues" evidence="13">
    <location>
        <begin position="383"/>
        <end position="398"/>
    </location>
</feature>
<dbReference type="InterPro" id="IPR039859">
    <property type="entry name" value="PFA4/ZDH16/20/ERF2-like"/>
</dbReference>